<keyword evidence="3" id="KW-0731">Sigma factor</keyword>
<dbReference type="InterPro" id="IPR036388">
    <property type="entry name" value="WH-like_DNA-bd_sf"/>
</dbReference>
<evidence type="ECO:0000256" key="3">
    <source>
        <dbReference type="ARBA" id="ARBA00023082"/>
    </source>
</evidence>
<gene>
    <name evidence="7" type="ORF">JOF55_001662</name>
</gene>
<evidence type="ECO:0000256" key="1">
    <source>
        <dbReference type="ARBA" id="ARBA00010641"/>
    </source>
</evidence>
<dbReference type="AlphaFoldDB" id="A0AAE4CLM6"/>
<dbReference type="Gene3D" id="1.10.10.10">
    <property type="entry name" value="Winged helix-like DNA-binding domain superfamily/Winged helix DNA-binding domain"/>
    <property type="match status" value="1"/>
</dbReference>
<evidence type="ECO:0000313" key="8">
    <source>
        <dbReference type="Proteomes" id="UP001180845"/>
    </source>
</evidence>
<dbReference type="InterPro" id="IPR039425">
    <property type="entry name" value="RNA_pol_sigma-70-like"/>
</dbReference>
<dbReference type="SUPFAM" id="SSF88659">
    <property type="entry name" value="Sigma3 and sigma4 domains of RNA polymerase sigma factors"/>
    <property type="match status" value="1"/>
</dbReference>
<evidence type="ECO:0000313" key="7">
    <source>
        <dbReference type="EMBL" id="MDR7301481.1"/>
    </source>
</evidence>
<sequence length="191" mass="21324">MTVDDQQLTRYAIAARQGDRAAAAAFVRGTQRQVWQLLRYLTDPRHAEDLTQDCYVRAFSSLPSFRGDSSARSWLLAIARRVAADHLRRRRRRPQQADCADWQAAAEHAQPSEPPDMVEGYALRTALGALDPDRREAFVLTQVLGLSYEETARVCGCRTGTVRSRVSRARSDLAERLRSADPPARAVDGDG</sequence>
<keyword evidence="4" id="KW-0804">Transcription</keyword>
<accession>A0AAE4CLM6</accession>
<feature type="domain" description="RNA polymerase sigma factor 70 region 4 type 2" evidence="6">
    <location>
        <begin position="122"/>
        <end position="173"/>
    </location>
</feature>
<dbReference type="InterPro" id="IPR014284">
    <property type="entry name" value="RNA_pol_sigma-70_dom"/>
</dbReference>
<dbReference type="CDD" id="cd06171">
    <property type="entry name" value="Sigma70_r4"/>
    <property type="match status" value="1"/>
</dbReference>
<protein>
    <submittedName>
        <fullName evidence="7">RNA polymerase sigma-70 factor (ECF subfamily)</fullName>
    </submittedName>
</protein>
<comment type="caution">
    <text evidence="7">The sequence shown here is derived from an EMBL/GenBank/DDBJ whole genome shotgun (WGS) entry which is preliminary data.</text>
</comment>
<comment type="similarity">
    <text evidence="1">Belongs to the sigma-70 factor family. ECF subfamily.</text>
</comment>
<proteinExistence type="inferred from homology"/>
<dbReference type="InterPro" id="IPR013325">
    <property type="entry name" value="RNA_pol_sigma_r2"/>
</dbReference>
<dbReference type="GO" id="GO:0006352">
    <property type="term" value="P:DNA-templated transcription initiation"/>
    <property type="evidence" value="ECO:0007669"/>
    <property type="project" value="InterPro"/>
</dbReference>
<dbReference type="Gene3D" id="1.10.1740.10">
    <property type="match status" value="1"/>
</dbReference>
<dbReference type="Pfam" id="PF04542">
    <property type="entry name" value="Sigma70_r2"/>
    <property type="match status" value="1"/>
</dbReference>
<keyword evidence="8" id="KW-1185">Reference proteome</keyword>
<name>A0AAE4CLM6_9ACTN</name>
<dbReference type="EMBL" id="JAVDXW010000001">
    <property type="protein sequence ID" value="MDR7301481.1"/>
    <property type="molecule type" value="Genomic_DNA"/>
</dbReference>
<dbReference type="Proteomes" id="UP001180845">
    <property type="component" value="Unassembled WGS sequence"/>
</dbReference>
<organism evidence="7 8">
    <name type="scientific">Haloactinomyces albus</name>
    <dbReference type="NCBI Taxonomy" id="1352928"/>
    <lineage>
        <taxon>Bacteria</taxon>
        <taxon>Bacillati</taxon>
        <taxon>Actinomycetota</taxon>
        <taxon>Actinomycetes</taxon>
        <taxon>Actinopolysporales</taxon>
        <taxon>Actinopolysporaceae</taxon>
        <taxon>Haloactinomyces</taxon>
    </lineage>
</organism>
<reference evidence="7" key="1">
    <citation type="submission" date="2023-07" db="EMBL/GenBank/DDBJ databases">
        <title>Sequencing the genomes of 1000 actinobacteria strains.</title>
        <authorList>
            <person name="Klenk H.-P."/>
        </authorList>
    </citation>
    <scope>NUCLEOTIDE SEQUENCE</scope>
    <source>
        <strain evidence="7">DSM 45977</strain>
    </source>
</reference>
<dbReference type="GO" id="GO:0016987">
    <property type="term" value="F:sigma factor activity"/>
    <property type="evidence" value="ECO:0007669"/>
    <property type="project" value="UniProtKB-KW"/>
</dbReference>
<dbReference type="SUPFAM" id="SSF88946">
    <property type="entry name" value="Sigma2 domain of RNA polymerase sigma factors"/>
    <property type="match status" value="1"/>
</dbReference>
<dbReference type="InterPro" id="IPR013249">
    <property type="entry name" value="RNA_pol_sigma70_r4_t2"/>
</dbReference>
<dbReference type="RefSeq" id="WP_310272048.1">
    <property type="nucleotide sequence ID" value="NZ_JAVDXW010000001.1"/>
</dbReference>
<evidence type="ECO:0000259" key="6">
    <source>
        <dbReference type="Pfam" id="PF08281"/>
    </source>
</evidence>
<evidence type="ECO:0000259" key="5">
    <source>
        <dbReference type="Pfam" id="PF04542"/>
    </source>
</evidence>
<dbReference type="InterPro" id="IPR013324">
    <property type="entry name" value="RNA_pol_sigma_r3/r4-like"/>
</dbReference>
<dbReference type="GO" id="GO:0003677">
    <property type="term" value="F:DNA binding"/>
    <property type="evidence" value="ECO:0007669"/>
    <property type="project" value="InterPro"/>
</dbReference>
<dbReference type="PANTHER" id="PTHR43133:SF61">
    <property type="entry name" value="ECF RNA POLYMERASE SIGMA FACTOR SIGC"/>
    <property type="match status" value="1"/>
</dbReference>
<evidence type="ECO:0000256" key="4">
    <source>
        <dbReference type="ARBA" id="ARBA00023163"/>
    </source>
</evidence>
<dbReference type="NCBIfam" id="TIGR02937">
    <property type="entry name" value="sigma70-ECF"/>
    <property type="match status" value="1"/>
</dbReference>
<dbReference type="PANTHER" id="PTHR43133">
    <property type="entry name" value="RNA POLYMERASE ECF-TYPE SIGMA FACTO"/>
    <property type="match status" value="1"/>
</dbReference>
<feature type="domain" description="RNA polymerase sigma-70 region 2" evidence="5">
    <location>
        <begin position="28"/>
        <end position="93"/>
    </location>
</feature>
<dbReference type="InterPro" id="IPR007627">
    <property type="entry name" value="RNA_pol_sigma70_r2"/>
</dbReference>
<evidence type="ECO:0000256" key="2">
    <source>
        <dbReference type="ARBA" id="ARBA00023015"/>
    </source>
</evidence>
<keyword evidence="2" id="KW-0805">Transcription regulation</keyword>
<dbReference type="Pfam" id="PF08281">
    <property type="entry name" value="Sigma70_r4_2"/>
    <property type="match status" value="1"/>
</dbReference>